<feature type="region of interest" description="Disordered" evidence="1">
    <location>
        <begin position="1"/>
        <end position="96"/>
    </location>
</feature>
<gene>
    <name evidence="2" type="ORF">CSOL1703_00000417</name>
</gene>
<dbReference type="EMBL" id="CABFOC020000035">
    <property type="protein sequence ID" value="CAH0048471.1"/>
    <property type="molecule type" value="Genomic_DNA"/>
</dbReference>
<organism evidence="2 3">
    <name type="scientific">Clonostachys solani</name>
    <dbReference type="NCBI Taxonomy" id="160281"/>
    <lineage>
        <taxon>Eukaryota</taxon>
        <taxon>Fungi</taxon>
        <taxon>Dikarya</taxon>
        <taxon>Ascomycota</taxon>
        <taxon>Pezizomycotina</taxon>
        <taxon>Sordariomycetes</taxon>
        <taxon>Hypocreomycetidae</taxon>
        <taxon>Hypocreales</taxon>
        <taxon>Bionectriaceae</taxon>
        <taxon>Clonostachys</taxon>
    </lineage>
</organism>
<name>A0A9P0EBP1_9HYPO</name>
<proteinExistence type="predicted"/>
<dbReference type="AlphaFoldDB" id="A0A9P0EBP1"/>
<reference evidence="2" key="1">
    <citation type="submission" date="2021-10" db="EMBL/GenBank/DDBJ databases">
        <authorList>
            <person name="Piombo E."/>
        </authorList>
    </citation>
    <scope>NUCLEOTIDE SEQUENCE</scope>
</reference>
<feature type="compositionally biased region" description="Low complexity" evidence="1">
    <location>
        <begin position="1"/>
        <end position="12"/>
    </location>
</feature>
<protein>
    <submittedName>
        <fullName evidence="2">Uncharacterized protein</fullName>
    </submittedName>
</protein>
<evidence type="ECO:0000313" key="3">
    <source>
        <dbReference type="Proteomes" id="UP000775872"/>
    </source>
</evidence>
<feature type="compositionally biased region" description="Low complexity" evidence="1">
    <location>
        <begin position="48"/>
        <end position="65"/>
    </location>
</feature>
<dbReference type="OrthoDB" id="5144432at2759"/>
<dbReference type="Proteomes" id="UP000775872">
    <property type="component" value="Unassembled WGS sequence"/>
</dbReference>
<keyword evidence="3" id="KW-1185">Reference proteome</keyword>
<accession>A0A9P0EBP1</accession>
<comment type="caution">
    <text evidence="2">The sequence shown here is derived from an EMBL/GenBank/DDBJ whole genome shotgun (WGS) entry which is preliminary data.</text>
</comment>
<evidence type="ECO:0000256" key="1">
    <source>
        <dbReference type="SAM" id="MobiDB-lite"/>
    </source>
</evidence>
<feature type="compositionally biased region" description="Polar residues" evidence="1">
    <location>
        <begin position="23"/>
        <end position="37"/>
    </location>
</feature>
<evidence type="ECO:0000313" key="2">
    <source>
        <dbReference type="EMBL" id="CAH0048471.1"/>
    </source>
</evidence>
<sequence>MSSSNTNPSSSSHRGANARELLRTNTPVATTAYTNPPQKIFDARSLAGSRYESSDSGDSSDSCGSAAETPTPFNTPHRPPASLGAAEQPPRCPSRPRGMVLKEWAMTRIPDKEILDILTKNVRIGARTISIFEAAQPRLGTSASQQPPYDLAVALHNSLSESKLSIEQKRNLFISLDWKFECLACKEVKKPDAFDTGFHLWGPKRDGPKPWLRSGPCRNCVSNMRTSAKPEVLVNFDVCLPPECANRRRSASEQNT</sequence>